<feature type="domain" description="Right handed beta helix" evidence="2">
    <location>
        <begin position="178"/>
        <end position="312"/>
    </location>
</feature>
<gene>
    <name evidence="3" type="ORF">MSHOH_1489</name>
</gene>
<dbReference type="PANTHER" id="PTHR22990:SF15">
    <property type="entry name" value="F-BOX ONLY PROTEIN 10"/>
    <property type="match status" value="1"/>
</dbReference>
<dbReference type="Gene3D" id="2.160.20.10">
    <property type="entry name" value="Single-stranded right-handed beta-helix, Pectin lyase-like"/>
    <property type="match status" value="1"/>
</dbReference>
<dbReference type="InterPro" id="IPR006626">
    <property type="entry name" value="PbH1"/>
</dbReference>
<protein>
    <recommendedName>
        <fullName evidence="2">Right handed beta helix domain-containing protein</fullName>
    </recommendedName>
</protein>
<dbReference type="AlphaFoldDB" id="A0A0E3SD53"/>
<reference evidence="3 4" key="1">
    <citation type="submission" date="2014-07" db="EMBL/GenBank/DDBJ databases">
        <title>Methanogenic archaea and the global carbon cycle.</title>
        <authorList>
            <person name="Henriksen J.R."/>
            <person name="Luke J."/>
            <person name="Reinhart S."/>
            <person name="Benedict M.N."/>
            <person name="Youngblut N.D."/>
            <person name="Metcalf M.E."/>
            <person name="Whitaker R.J."/>
            <person name="Metcalf W.W."/>
        </authorList>
    </citation>
    <scope>NUCLEOTIDE SEQUENCE [LARGE SCALE GENOMIC DNA]</scope>
    <source>
        <strain evidence="3 4">HB-1</strain>
    </source>
</reference>
<keyword evidence="1" id="KW-0677">Repeat</keyword>
<dbReference type="RefSeq" id="WP_048138736.1">
    <property type="nucleotide sequence ID" value="NZ_BBCW01000013.1"/>
</dbReference>
<dbReference type="OrthoDB" id="105642at2157"/>
<evidence type="ECO:0000313" key="3">
    <source>
        <dbReference type="EMBL" id="AKB77972.1"/>
    </source>
</evidence>
<evidence type="ECO:0000313" key="4">
    <source>
        <dbReference type="Proteomes" id="UP000033101"/>
    </source>
</evidence>
<evidence type="ECO:0000259" key="2">
    <source>
        <dbReference type="Pfam" id="PF13229"/>
    </source>
</evidence>
<dbReference type="Proteomes" id="UP000033101">
    <property type="component" value="Chromosome"/>
</dbReference>
<dbReference type="SUPFAM" id="SSF51126">
    <property type="entry name" value="Pectin lyase-like"/>
    <property type="match status" value="1"/>
</dbReference>
<dbReference type="KEGG" id="mhor:MSHOH_1489"/>
<dbReference type="InterPro" id="IPR011050">
    <property type="entry name" value="Pectin_lyase_fold/virulence"/>
</dbReference>
<dbReference type="GeneID" id="24830693"/>
<proteinExistence type="predicted"/>
<sequence length="313" mass="33516">MLKRQLGTLFLAICLILTTVPTVLGDENTQVENTQVENTQVENTQIITVAGDGSGDYNSDGIDDHVQINQALEEAAKNPGTTVQLKGPFTYDIGDSLLIGSDTTLAGDSDVTIKLAKGLPLWGSRESSIAEKKAMLMIRGSSASNVKIENLTVDGSQSDYYPNIRLGTSSYNMATLINVDGLTIQNVTFQNGCNDAMLISKSSNVMIDTVTVNKPGHDGVYAYHVNGITVKNSTFINRTNSSVRFDSVTDGVVIDNEATTSGGGYAALELQGTLKNIEASGNYFHDLPVPAVIRLNTQETNVNVNDNRIENCG</sequence>
<dbReference type="SMART" id="SM00710">
    <property type="entry name" value="PbH1"/>
    <property type="match status" value="5"/>
</dbReference>
<dbReference type="InterPro" id="IPR012334">
    <property type="entry name" value="Pectin_lyas_fold"/>
</dbReference>
<name>A0A0E3SD53_9EURY</name>
<dbReference type="HOGENOM" id="CLU_081184_0_0_2"/>
<accession>A0A0E3SD53</accession>
<dbReference type="InterPro" id="IPR039448">
    <property type="entry name" value="Beta_helix"/>
</dbReference>
<evidence type="ECO:0000256" key="1">
    <source>
        <dbReference type="ARBA" id="ARBA00022737"/>
    </source>
</evidence>
<dbReference type="PANTHER" id="PTHR22990">
    <property type="entry name" value="F-BOX ONLY PROTEIN"/>
    <property type="match status" value="1"/>
</dbReference>
<dbReference type="Pfam" id="PF13229">
    <property type="entry name" value="Beta_helix"/>
    <property type="match status" value="1"/>
</dbReference>
<dbReference type="PATRIC" id="fig|1434110.4.peg.1861"/>
<dbReference type="InterPro" id="IPR051550">
    <property type="entry name" value="SCF-Subunits/Alg-Epimerases"/>
</dbReference>
<dbReference type="EMBL" id="CP009516">
    <property type="protein sequence ID" value="AKB77972.1"/>
    <property type="molecule type" value="Genomic_DNA"/>
</dbReference>
<keyword evidence="4" id="KW-1185">Reference proteome</keyword>
<organism evidence="3 4">
    <name type="scientific">Methanosarcina horonobensis HB-1 = JCM 15518</name>
    <dbReference type="NCBI Taxonomy" id="1434110"/>
    <lineage>
        <taxon>Archaea</taxon>
        <taxon>Methanobacteriati</taxon>
        <taxon>Methanobacteriota</taxon>
        <taxon>Stenosarchaea group</taxon>
        <taxon>Methanomicrobia</taxon>
        <taxon>Methanosarcinales</taxon>
        <taxon>Methanosarcinaceae</taxon>
        <taxon>Methanosarcina</taxon>
    </lineage>
</organism>